<keyword evidence="2" id="KW-0547">Nucleotide-binding</keyword>
<dbReference type="Pfam" id="PF00004">
    <property type="entry name" value="AAA"/>
    <property type="match status" value="1"/>
</dbReference>
<comment type="similarity">
    <text evidence="1">Belongs to the AAA ATPase family.</text>
</comment>
<dbReference type="SMART" id="SM00382">
    <property type="entry name" value="AAA"/>
    <property type="match status" value="1"/>
</dbReference>
<dbReference type="CDD" id="cd19481">
    <property type="entry name" value="RecA-like_protease"/>
    <property type="match status" value="1"/>
</dbReference>
<organism evidence="5 6">
    <name type="scientific">Pyxidicoccus parkwayensis</name>
    <dbReference type="NCBI Taxonomy" id="2813578"/>
    <lineage>
        <taxon>Bacteria</taxon>
        <taxon>Pseudomonadati</taxon>
        <taxon>Myxococcota</taxon>
        <taxon>Myxococcia</taxon>
        <taxon>Myxococcales</taxon>
        <taxon>Cystobacterineae</taxon>
        <taxon>Myxococcaceae</taxon>
        <taxon>Pyxidicoccus</taxon>
    </lineage>
</organism>
<dbReference type="RefSeq" id="WP_206724785.1">
    <property type="nucleotide sequence ID" value="NZ_CP071090.1"/>
</dbReference>
<proteinExistence type="inferred from homology"/>
<dbReference type="Gene3D" id="3.40.50.300">
    <property type="entry name" value="P-loop containing nucleotide triphosphate hydrolases"/>
    <property type="match status" value="1"/>
</dbReference>
<dbReference type="InterPro" id="IPR003593">
    <property type="entry name" value="AAA+_ATPase"/>
</dbReference>
<evidence type="ECO:0000256" key="2">
    <source>
        <dbReference type="ARBA" id="ARBA00022741"/>
    </source>
</evidence>
<dbReference type="EMBL" id="CP071090">
    <property type="protein sequence ID" value="QSQ23210.1"/>
    <property type="molecule type" value="Genomic_DNA"/>
</dbReference>
<name>A0ABX7NWP5_9BACT</name>
<keyword evidence="3 5" id="KW-0067">ATP-binding</keyword>
<sequence>MAGLQLTETTHPSAQAQENFDALIGLENQKQLLLEELLLLLTPDRLSKWLKRHHPKGLPLVATAQRMTPLVLLSGEVGCGKTALATSVGTPLARELGENVQALETPSDIRGTGLVGELSTRVTEAFAQARSKVGKGYGLLIIDEADDIGMSRSEQQAHHEDRAGLNVLIKQLDTLPRDKVRMAVLMITNRVNALDPAIRRRAALTLEFTRPGQLERQRLFEHLLRGSAHSSADVETLVRQSTSEVPYSYSDLMHRVARAAMLECLRRNEPFGPTGLMAALARVAPSPMMAP</sequence>
<evidence type="ECO:0000256" key="1">
    <source>
        <dbReference type="ARBA" id="ARBA00006914"/>
    </source>
</evidence>
<dbReference type="PANTHER" id="PTHR23073">
    <property type="entry name" value="26S PROTEASOME REGULATORY SUBUNIT"/>
    <property type="match status" value="1"/>
</dbReference>
<reference evidence="5 6" key="1">
    <citation type="submission" date="2021-02" db="EMBL/GenBank/DDBJ databases">
        <title>De Novo genome assembly of isolated myxobacteria.</title>
        <authorList>
            <person name="Stevens D.C."/>
        </authorList>
    </citation>
    <scope>NUCLEOTIDE SEQUENCE [LARGE SCALE GENOMIC DNA]</scope>
    <source>
        <strain evidence="6">SCPEA02</strain>
    </source>
</reference>
<evidence type="ECO:0000256" key="3">
    <source>
        <dbReference type="ARBA" id="ARBA00022840"/>
    </source>
</evidence>
<dbReference type="InterPro" id="IPR050221">
    <property type="entry name" value="26S_Proteasome_ATPase"/>
</dbReference>
<evidence type="ECO:0000259" key="4">
    <source>
        <dbReference type="SMART" id="SM00382"/>
    </source>
</evidence>
<evidence type="ECO:0000313" key="5">
    <source>
        <dbReference type="EMBL" id="QSQ23210.1"/>
    </source>
</evidence>
<keyword evidence="6" id="KW-1185">Reference proteome</keyword>
<accession>A0ABX7NWP5</accession>
<dbReference type="Proteomes" id="UP000662747">
    <property type="component" value="Chromosome"/>
</dbReference>
<dbReference type="InterPro" id="IPR027417">
    <property type="entry name" value="P-loop_NTPase"/>
</dbReference>
<feature type="domain" description="AAA+ ATPase" evidence="4">
    <location>
        <begin position="67"/>
        <end position="212"/>
    </location>
</feature>
<dbReference type="SUPFAM" id="SSF52540">
    <property type="entry name" value="P-loop containing nucleoside triphosphate hydrolases"/>
    <property type="match status" value="1"/>
</dbReference>
<evidence type="ECO:0000313" key="6">
    <source>
        <dbReference type="Proteomes" id="UP000662747"/>
    </source>
</evidence>
<dbReference type="GO" id="GO:0005524">
    <property type="term" value="F:ATP binding"/>
    <property type="evidence" value="ECO:0007669"/>
    <property type="project" value="UniProtKB-KW"/>
</dbReference>
<gene>
    <name evidence="5" type="ORF">JY651_50435</name>
</gene>
<protein>
    <submittedName>
        <fullName evidence="5">ATP-binding protein</fullName>
    </submittedName>
</protein>
<dbReference type="InterPro" id="IPR003959">
    <property type="entry name" value="ATPase_AAA_core"/>
</dbReference>